<evidence type="ECO:0000313" key="2">
    <source>
        <dbReference type="Proteomes" id="UP000664405"/>
    </source>
</evidence>
<dbReference type="AlphaFoldDB" id="A0A8I1M4Q3"/>
<proteinExistence type="predicted"/>
<comment type="caution">
    <text evidence="1">The sequence shown here is derived from an EMBL/GenBank/DDBJ whole genome shotgun (WGS) entry which is preliminary data.</text>
</comment>
<dbReference type="EMBL" id="JAEKJW010000001">
    <property type="protein sequence ID" value="MBN8194931.1"/>
    <property type="molecule type" value="Genomic_DNA"/>
</dbReference>
<dbReference type="Proteomes" id="UP000664405">
    <property type="component" value="Unassembled WGS sequence"/>
</dbReference>
<evidence type="ECO:0000313" key="1">
    <source>
        <dbReference type="EMBL" id="MBN8194931.1"/>
    </source>
</evidence>
<name>A0A8I1M4Q3_9PROT</name>
<sequence>MTVLNANPAGDLSMPKDDDKITSIMTRLGDLLDVEWRILDQAQYNLLPDITAEKTLLEEELHSELANQRTAKAGQPHAGVIVDFEMVKALREKLNRNNIRLKAKREACLKRIRAGWAATAGDGATSYDQQGDLQGKATQKIFSMKM</sequence>
<protein>
    <submittedName>
        <fullName evidence="1">Uncharacterized protein</fullName>
    </submittedName>
</protein>
<reference evidence="1" key="1">
    <citation type="submission" date="2020-12" db="EMBL/GenBank/DDBJ databases">
        <title>Oil enriched cultivation method for isolating marine PHA-producing bacteria.</title>
        <authorList>
            <person name="Zheng W."/>
            <person name="Yu S."/>
            <person name="Huang Y."/>
        </authorList>
    </citation>
    <scope>NUCLEOTIDE SEQUENCE</scope>
    <source>
        <strain evidence="1">SY-2-3</strain>
    </source>
</reference>
<dbReference type="RefSeq" id="WP_206926307.1">
    <property type="nucleotide sequence ID" value="NZ_JAEKJW010000001.1"/>
</dbReference>
<organism evidence="1 2">
    <name type="scientific">Thalassospira povalilytica</name>
    <dbReference type="NCBI Taxonomy" id="732237"/>
    <lineage>
        <taxon>Bacteria</taxon>
        <taxon>Pseudomonadati</taxon>
        <taxon>Pseudomonadota</taxon>
        <taxon>Alphaproteobacteria</taxon>
        <taxon>Rhodospirillales</taxon>
        <taxon>Thalassospiraceae</taxon>
        <taxon>Thalassospira</taxon>
    </lineage>
</organism>
<accession>A0A8I1M4Q3</accession>
<gene>
    <name evidence="1" type="ORF">JF547_00245</name>
</gene>